<proteinExistence type="predicted"/>
<protein>
    <submittedName>
        <fullName evidence="2">Exopolyphosphatase</fullName>
    </submittedName>
</protein>
<sequence length="295" mass="31889">MDEHTSPDLNGAAGTAGSASNTFESPEGLRSLLNRLHDAGPGAWRSDREAADLMRFTATKYRPLARKHGLDAWEVASAAFEVMLAPSTRNAGNPWAVVTRAVQITCHAETRAAGMLTSASKVRHTARIAGFHDAVRFAERERLAEYHPAFTHHDDGDADESEHAARVAALLSATVALFESAGWDAALVTECVEHVAYRLADLSSRQRGVEVLRRDRTIPTLLDIPPRSWSAMLRIVLGHPDPKHAGTPVGDGVLLRLLNGETLEALRDDGTLMKMICAATPTSTPRLVLGVALRT</sequence>
<dbReference type="Proteomes" id="UP001558481">
    <property type="component" value="Unassembled WGS sequence"/>
</dbReference>
<accession>A0ABV3V2V6</accession>
<reference evidence="2 3" key="1">
    <citation type="journal article" date="2024" name="Fungal Genet. Biol.">
        <title>The porcine skin microbiome exhibits broad fungal antagonism.</title>
        <authorList>
            <person name="De La Cruz K.F."/>
            <person name="Townsend E.C."/>
            <person name="Alex Cheong J.Z."/>
            <person name="Salamzade R."/>
            <person name="Liu A."/>
            <person name="Sandstrom S."/>
            <person name="Davila E."/>
            <person name="Huang L."/>
            <person name="Xu K.H."/>
            <person name="Wu S.Y."/>
            <person name="Meudt J.J."/>
            <person name="Shanmuganayagam D."/>
            <person name="Gibson A.L.F."/>
            <person name="Kalan L.R."/>
        </authorList>
    </citation>
    <scope>NUCLEOTIDE SEQUENCE [LARGE SCALE GENOMIC DNA]</scope>
    <source>
        <strain evidence="2 3">LK2625</strain>
    </source>
</reference>
<evidence type="ECO:0000256" key="1">
    <source>
        <dbReference type="SAM" id="MobiDB-lite"/>
    </source>
</evidence>
<keyword evidence="3" id="KW-1185">Reference proteome</keyword>
<feature type="region of interest" description="Disordered" evidence="1">
    <location>
        <begin position="1"/>
        <end position="24"/>
    </location>
</feature>
<dbReference type="RefSeq" id="WP_195840664.1">
    <property type="nucleotide sequence ID" value="NZ_JAYWLU010000010.1"/>
</dbReference>
<organism evidence="2 3">
    <name type="scientific">Kocuria carniphila</name>
    <dbReference type="NCBI Taxonomy" id="262208"/>
    <lineage>
        <taxon>Bacteria</taxon>
        <taxon>Bacillati</taxon>
        <taxon>Actinomycetota</taxon>
        <taxon>Actinomycetes</taxon>
        <taxon>Micrococcales</taxon>
        <taxon>Micrococcaceae</taxon>
        <taxon>Kocuria</taxon>
    </lineage>
</organism>
<dbReference type="EMBL" id="JAYWLU010000010">
    <property type="protein sequence ID" value="MEX3595059.1"/>
    <property type="molecule type" value="Genomic_DNA"/>
</dbReference>
<evidence type="ECO:0000313" key="3">
    <source>
        <dbReference type="Proteomes" id="UP001558481"/>
    </source>
</evidence>
<feature type="compositionally biased region" description="Low complexity" evidence="1">
    <location>
        <begin position="10"/>
        <end position="22"/>
    </location>
</feature>
<name>A0ABV3V2V6_9MICC</name>
<evidence type="ECO:0000313" key="2">
    <source>
        <dbReference type="EMBL" id="MEX3595059.1"/>
    </source>
</evidence>
<comment type="caution">
    <text evidence="2">The sequence shown here is derived from an EMBL/GenBank/DDBJ whole genome shotgun (WGS) entry which is preliminary data.</text>
</comment>
<gene>
    <name evidence="2" type="ORF">VVR66_10075</name>
</gene>